<feature type="region of interest" description="Disordered" evidence="4">
    <location>
        <begin position="1"/>
        <end position="20"/>
    </location>
</feature>
<proteinExistence type="inferred from homology"/>
<comment type="cofactor">
    <cofactor evidence="2">
        <name>heme</name>
        <dbReference type="ChEBI" id="CHEBI:30413"/>
    </cofactor>
</comment>
<feature type="non-terminal residue" evidence="5">
    <location>
        <position position="1"/>
    </location>
</feature>
<dbReference type="Gene3D" id="1.10.630.10">
    <property type="entry name" value="Cytochrome P450"/>
    <property type="match status" value="1"/>
</dbReference>
<sequence>MEDQASRGGWSPPSPPAGSATACWVTTHRECRHLLRAAESQPSPRGASLSCSLKKKPHRALARLAKVYGPIFSFRPGMTCTFIVLSSPDLAREALAEKDVALAARFVPDSVRALAYNAGSMAFLPSSSPLWKQHRITIGVYLTSGKGLNVTRPIRDRHARQLAELLRASSHRPVKVGEIVFGVANNVISNILFSENVVDLHVQGGEPFKDIVGGLFGEWSKPNISDAFPFLAPFDLLGSRHRTSKNLAKLYKLFDEFIERRLSSGESHNDMLDAALKLHAKSQLSRSEIAKLFTDMFIGASETSNITVEWAMAHLLRLPNKMEKLCAEISSTLGSKDFVEESDLHKLPYLHAVVKETLRLHPAVPVVTREVSANGVSLGGFPVPVSTCVLINLWAIGRDEKVWPEPEEFMPERFCGADRQFHFRGSDFAYRPFGAGRRMCPGLDFASRFVPLVLASILHKIDWKLPDAMTPDDVDLTDHCTLVLRLAKPLNAVPVFKM</sequence>
<name>A0A5J9TER3_9POAL</name>
<dbReference type="Proteomes" id="UP000324897">
    <property type="component" value="Chromosome 3"/>
</dbReference>
<evidence type="ECO:0000256" key="3">
    <source>
        <dbReference type="RuleBase" id="RU000461"/>
    </source>
</evidence>
<keyword evidence="6" id="KW-1185">Reference proteome</keyword>
<dbReference type="PANTHER" id="PTHR47950:SF48">
    <property type="entry name" value="CYTOCHROME P450 FAMILY PROTEIN, EXPRESSED"/>
    <property type="match status" value="1"/>
</dbReference>
<evidence type="ECO:0000256" key="1">
    <source>
        <dbReference type="ARBA" id="ARBA00010617"/>
    </source>
</evidence>
<dbReference type="Pfam" id="PF00067">
    <property type="entry name" value="p450"/>
    <property type="match status" value="1"/>
</dbReference>
<dbReference type="InterPro" id="IPR001128">
    <property type="entry name" value="Cyt_P450"/>
</dbReference>
<dbReference type="InterPro" id="IPR036396">
    <property type="entry name" value="Cyt_P450_sf"/>
</dbReference>
<dbReference type="GO" id="GO:0004497">
    <property type="term" value="F:monooxygenase activity"/>
    <property type="evidence" value="ECO:0007669"/>
    <property type="project" value="UniProtKB-KW"/>
</dbReference>
<keyword evidence="3" id="KW-0503">Monooxygenase</keyword>
<dbReference type="InterPro" id="IPR002401">
    <property type="entry name" value="Cyt_P450_E_grp-I"/>
</dbReference>
<accession>A0A5J9TER3</accession>
<dbReference type="PRINTS" id="PR00385">
    <property type="entry name" value="P450"/>
</dbReference>
<dbReference type="GO" id="GO:0016705">
    <property type="term" value="F:oxidoreductase activity, acting on paired donors, with incorporation or reduction of molecular oxygen"/>
    <property type="evidence" value="ECO:0007669"/>
    <property type="project" value="InterPro"/>
</dbReference>
<feature type="binding site" description="axial binding residue" evidence="2">
    <location>
        <position position="440"/>
    </location>
    <ligand>
        <name>heme</name>
        <dbReference type="ChEBI" id="CHEBI:30413"/>
    </ligand>
    <ligandPart>
        <name>Fe</name>
        <dbReference type="ChEBI" id="CHEBI:18248"/>
    </ligandPart>
</feature>
<evidence type="ECO:0000313" key="6">
    <source>
        <dbReference type="Proteomes" id="UP000324897"/>
    </source>
</evidence>
<dbReference type="GO" id="GO:0020037">
    <property type="term" value="F:heme binding"/>
    <property type="evidence" value="ECO:0007669"/>
    <property type="project" value="InterPro"/>
</dbReference>
<organism evidence="5 6">
    <name type="scientific">Eragrostis curvula</name>
    <name type="common">weeping love grass</name>
    <dbReference type="NCBI Taxonomy" id="38414"/>
    <lineage>
        <taxon>Eukaryota</taxon>
        <taxon>Viridiplantae</taxon>
        <taxon>Streptophyta</taxon>
        <taxon>Embryophyta</taxon>
        <taxon>Tracheophyta</taxon>
        <taxon>Spermatophyta</taxon>
        <taxon>Magnoliopsida</taxon>
        <taxon>Liliopsida</taxon>
        <taxon>Poales</taxon>
        <taxon>Poaceae</taxon>
        <taxon>PACMAD clade</taxon>
        <taxon>Chloridoideae</taxon>
        <taxon>Eragrostideae</taxon>
        <taxon>Eragrostidinae</taxon>
        <taxon>Eragrostis</taxon>
    </lineage>
</organism>
<dbReference type="InterPro" id="IPR017972">
    <property type="entry name" value="Cyt_P450_CS"/>
</dbReference>
<dbReference type="PRINTS" id="PR00463">
    <property type="entry name" value="EP450I"/>
</dbReference>
<dbReference type="PROSITE" id="PS51257">
    <property type="entry name" value="PROKAR_LIPOPROTEIN"/>
    <property type="match status" value="1"/>
</dbReference>
<dbReference type="SUPFAM" id="SSF48264">
    <property type="entry name" value="Cytochrome P450"/>
    <property type="match status" value="1"/>
</dbReference>
<keyword evidence="2 3" id="KW-0479">Metal-binding</keyword>
<evidence type="ECO:0000313" key="5">
    <source>
        <dbReference type="EMBL" id="TVU09795.1"/>
    </source>
</evidence>
<reference evidence="5 6" key="1">
    <citation type="journal article" date="2019" name="Sci. Rep.">
        <title>A high-quality genome of Eragrostis curvula grass provides insights into Poaceae evolution and supports new strategies to enhance forage quality.</title>
        <authorList>
            <person name="Carballo J."/>
            <person name="Santos B.A.C.M."/>
            <person name="Zappacosta D."/>
            <person name="Garbus I."/>
            <person name="Selva J.P."/>
            <person name="Gallo C.A."/>
            <person name="Diaz A."/>
            <person name="Albertini E."/>
            <person name="Caccamo M."/>
            <person name="Echenique V."/>
        </authorList>
    </citation>
    <scope>NUCLEOTIDE SEQUENCE [LARGE SCALE GENOMIC DNA]</scope>
    <source>
        <strain evidence="6">cv. Victoria</strain>
        <tissue evidence="5">Leaf</tissue>
    </source>
</reference>
<keyword evidence="2 3" id="KW-0408">Iron</keyword>
<comment type="similarity">
    <text evidence="1 3">Belongs to the cytochrome P450 family.</text>
</comment>
<gene>
    <name evidence="5" type="ORF">EJB05_43291</name>
</gene>
<keyword evidence="3" id="KW-0560">Oxidoreductase</keyword>
<dbReference type="GO" id="GO:0005506">
    <property type="term" value="F:iron ion binding"/>
    <property type="evidence" value="ECO:0007669"/>
    <property type="project" value="InterPro"/>
</dbReference>
<comment type="caution">
    <text evidence="5">The sequence shown here is derived from an EMBL/GenBank/DDBJ whole genome shotgun (WGS) entry which is preliminary data.</text>
</comment>
<dbReference type="Gramene" id="TVU09795">
    <property type="protein sequence ID" value="TVU09795"/>
    <property type="gene ID" value="EJB05_43291"/>
</dbReference>
<evidence type="ECO:0000256" key="2">
    <source>
        <dbReference type="PIRSR" id="PIRSR602401-1"/>
    </source>
</evidence>
<evidence type="ECO:0000256" key="4">
    <source>
        <dbReference type="SAM" id="MobiDB-lite"/>
    </source>
</evidence>
<keyword evidence="2 3" id="KW-0349">Heme</keyword>
<dbReference type="AlphaFoldDB" id="A0A5J9TER3"/>
<dbReference type="EMBL" id="RWGY01000039">
    <property type="protein sequence ID" value="TVU09795.1"/>
    <property type="molecule type" value="Genomic_DNA"/>
</dbReference>
<dbReference type="PANTHER" id="PTHR47950">
    <property type="entry name" value="CYTOCHROME P450, FAMILY 76, SUBFAMILY C, POLYPEPTIDE 5-RELATED"/>
    <property type="match status" value="1"/>
</dbReference>
<dbReference type="PROSITE" id="PS00086">
    <property type="entry name" value="CYTOCHROME_P450"/>
    <property type="match status" value="1"/>
</dbReference>
<protein>
    <submittedName>
        <fullName evidence="5">Uncharacterized protein</fullName>
    </submittedName>
</protein>
<dbReference type="OrthoDB" id="2789670at2759"/>